<protein>
    <submittedName>
        <fullName evidence="2">Zinc knuckle CX2CX4HX4C</fullName>
    </submittedName>
</protein>
<organism evidence="2 3">
    <name type="scientific">Artemisia annua</name>
    <name type="common">Sweet wormwood</name>
    <dbReference type="NCBI Taxonomy" id="35608"/>
    <lineage>
        <taxon>Eukaryota</taxon>
        <taxon>Viridiplantae</taxon>
        <taxon>Streptophyta</taxon>
        <taxon>Embryophyta</taxon>
        <taxon>Tracheophyta</taxon>
        <taxon>Spermatophyta</taxon>
        <taxon>Magnoliopsida</taxon>
        <taxon>eudicotyledons</taxon>
        <taxon>Gunneridae</taxon>
        <taxon>Pentapetalae</taxon>
        <taxon>asterids</taxon>
        <taxon>campanulids</taxon>
        <taxon>Asterales</taxon>
        <taxon>Asteraceae</taxon>
        <taxon>Asteroideae</taxon>
        <taxon>Anthemideae</taxon>
        <taxon>Artemisiinae</taxon>
        <taxon>Artemisia</taxon>
    </lineage>
</organism>
<evidence type="ECO:0000313" key="3">
    <source>
        <dbReference type="Proteomes" id="UP000245207"/>
    </source>
</evidence>
<dbReference type="InterPro" id="IPR040256">
    <property type="entry name" value="At4g02000-like"/>
</dbReference>
<feature type="compositionally biased region" description="Basic and acidic residues" evidence="1">
    <location>
        <begin position="79"/>
        <end position="94"/>
    </location>
</feature>
<dbReference type="AlphaFoldDB" id="A0A2U1L0I1"/>
<feature type="compositionally biased region" description="Basic and acidic residues" evidence="1">
    <location>
        <begin position="107"/>
        <end position="123"/>
    </location>
</feature>
<feature type="compositionally biased region" description="Basic and acidic residues" evidence="1">
    <location>
        <begin position="23"/>
        <end position="41"/>
    </location>
</feature>
<feature type="compositionally biased region" description="Basic and acidic residues" evidence="1">
    <location>
        <begin position="312"/>
        <end position="327"/>
    </location>
</feature>
<feature type="region of interest" description="Disordered" evidence="1">
    <location>
        <begin position="288"/>
        <end position="343"/>
    </location>
</feature>
<comment type="caution">
    <text evidence="2">The sequence shown here is derived from an EMBL/GenBank/DDBJ whole genome shotgun (WGS) entry which is preliminary data.</text>
</comment>
<name>A0A2U1L0I1_ARTAN</name>
<reference evidence="2 3" key="1">
    <citation type="journal article" date="2018" name="Mol. Plant">
        <title>The genome of Artemisia annua provides insight into the evolution of Asteraceae family and artemisinin biosynthesis.</title>
        <authorList>
            <person name="Shen Q."/>
            <person name="Zhang L."/>
            <person name="Liao Z."/>
            <person name="Wang S."/>
            <person name="Yan T."/>
            <person name="Shi P."/>
            <person name="Liu M."/>
            <person name="Fu X."/>
            <person name="Pan Q."/>
            <person name="Wang Y."/>
            <person name="Lv Z."/>
            <person name="Lu X."/>
            <person name="Zhang F."/>
            <person name="Jiang W."/>
            <person name="Ma Y."/>
            <person name="Chen M."/>
            <person name="Hao X."/>
            <person name="Li L."/>
            <person name="Tang Y."/>
            <person name="Lv G."/>
            <person name="Zhou Y."/>
            <person name="Sun X."/>
            <person name="Brodelius P.E."/>
            <person name="Rose J.K.C."/>
            <person name="Tang K."/>
        </authorList>
    </citation>
    <scope>NUCLEOTIDE SEQUENCE [LARGE SCALE GENOMIC DNA]</scope>
    <source>
        <strain evidence="3">cv. Huhao1</strain>
        <tissue evidence="2">Leaf</tissue>
    </source>
</reference>
<proteinExistence type="predicted"/>
<gene>
    <name evidence="2" type="ORF">CTI12_AA544020</name>
</gene>
<dbReference type="OrthoDB" id="997591at2759"/>
<feature type="compositionally biased region" description="Polar residues" evidence="1">
    <location>
        <begin position="328"/>
        <end position="343"/>
    </location>
</feature>
<evidence type="ECO:0000256" key="1">
    <source>
        <dbReference type="SAM" id="MobiDB-lite"/>
    </source>
</evidence>
<feature type="region of interest" description="Disordered" evidence="1">
    <location>
        <begin position="1"/>
        <end position="123"/>
    </location>
</feature>
<accession>A0A2U1L0I1</accession>
<dbReference type="PANTHER" id="PTHR31286">
    <property type="entry name" value="GLYCINE-RICH CELL WALL STRUCTURAL PROTEIN 1.8-LIKE"/>
    <property type="match status" value="1"/>
</dbReference>
<evidence type="ECO:0000313" key="2">
    <source>
        <dbReference type="EMBL" id="PWA42511.1"/>
    </source>
</evidence>
<feature type="region of interest" description="Disordered" evidence="1">
    <location>
        <begin position="363"/>
        <end position="387"/>
    </location>
</feature>
<dbReference type="EMBL" id="PKPP01012352">
    <property type="protein sequence ID" value="PWA42511.1"/>
    <property type="molecule type" value="Genomic_DNA"/>
</dbReference>
<feature type="compositionally biased region" description="Low complexity" evidence="1">
    <location>
        <begin position="366"/>
        <end position="379"/>
    </location>
</feature>
<sequence length="417" mass="46390">MRSKRQTRPPQKLADSDYSVTNAKDKDQKNVSKKDVVKDGMENIDTVVEGETCEGNSRKLDGTSGDIDSDVQNGNNVSNKEKDSDVDIRDKGVVEDNGDMVNGNKQNENDQSKKDEAQKLNRNGDKTYAAATTGNLNDLCKKLFVIPTEVDENGKDALASRLGKPLVMDNVTADMYRLGVGRIGYARVMIEVSAKKSLLDLIEVVYRDKNGVEVCRKVVKVVTEWLPPRCSECCVFGHTDKGCEKDSEGFEEVRNKRFNGGWNKNKHQGYKPNYQYQRKGDFINKGKAPVQAMYQKKSKESNQESVNTVNISEKEKTPDKRDAELNNHGETSQSSPGSSNNRGAWNVREEILEAFKKSANKYALLDPDGNDNTDNNGDNGIKEGCNSEENDVYQDENGIAQCMEVNDIEGRDSGVLT</sequence>
<dbReference type="Proteomes" id="UP000245207">
    <property type="component" value="Unassembled WGS sequence"/>
</dbReference>
<keyword evidence="3" id="KW-1185">Reference proteome</keyword>
<dbReference type="PANTHER" id="PTHR31286:SF99">
    <property type="entry name" value="DUF4283 DOMAIN-CONTAINING PROTEIN"/>
    <property type="match status" value="1"/>
</dbReference>